<feature type="domain" description="CARD" evidence="1">
    <location>
        <begin position="14"/>
        <end position="78"/>
    </location>
</feature>
<dbReference type="Proteomes" id="UP001347796">
    <property type="component" value="Unassembled WGS sequence"/>
</dbReference>
<sequence>MEHYSLWTEEHGYLVEQFTNKQESIIGALFQHFIIDDNDKEQIRKEKKQNCNEDGARKLVEILGYRGKDSMPRIIEALATIKRPYQNIYNAG</sequence>
<proteinExistence type="predicted"/>
<gene>
    <name evidence="2" type="ORF">SNE40_004033</name>
</gene>
<name>A0AAN8Q1G7_PATCE</name>
<dbReference type="AlphaFoldDB" id="A0AAN8Q1G7"/>
<keyword evidence="3" id="KW-1185">Reference proteome</keyword>
<dbReference type="InterPro" id="IPR011029">
    <property type="entry name" value="DEATH-like_dom_sf"/>
</dbReference>
<dbReference type="GO" id="GO:0042981">
    <property type="term" value="P:regulation of apoptotic process"/>
    <property type="evidence" value="ECO:0007669"/>
    <property type="project" value="InterPro"/>
</dbReference>
<protein>
    <recommendedName>
        <fullName evidence="1">CARD domain-containing protein</fullName>
    </recommendedName>
</protein>
<accession>A0AAN8Q1G7</accession>
<dbReference type="CDD" id="cd01671">
    <property type="entry name" value="CARD"/>
    <property type="match status" value="1"/>
</dbReference>
<dbReference type="Gene3D" id="1.10.533.10">
    <property type="entry name" value="Death Domain, Fas"/>
    <property type="match status" value="1"/>
</dbReference>
<dbReference type="PROSITE" id="PS50209">
    <property type="entry name" value="CARD"/>
    <property type="match status" value="1"/>
</dbReference>
<evidence type="ECO:0000313" key="3">
    <source>
        <dbReference type="Proteomes" id="UP001347796"/>
    </source>
</evidence>
<comment type="caution">
    <text evidence="2">The sequence shown here is derived from an EMBL/GenBank/DDBJ whole genome shotgun (WGS) entry which is preliminary data.</text>
</comment>
<dbReference type="EMBL" id="JAZGQO010000002">
    <property type="protein sequence ID" value="KAK6192589.1"/>
    <property type="molecule type" value="Genomic_DNA"/>
</dbReference>
<evidence type="ECO:0000259" key="1">
    <source>
        <dbReference type="PROSITE" id="PS50209"/>
    </source>
</evidence>
<reference evidence="2 3" key="1">
    <citation type="submission" date="2024-01" db="EMBL/GenBank/DDBJ databases">
        <title>The genome of the rayed Mediterranean limpet Patella caerulea (Linnaeus, 1758).</title>
        <authorList>
            <person name="Anh-Thu Weber A."/>
            <person name="Halstead-Nussloch G."/>
        </authorList>
    </citation>
    <scope>NUCLEOTIDE SEQUENCE [LARGE SCALE GENOMIC DNA]</scope>
    <source>
        <strain evidence="2">AATW-2023a</strain>
        <tissue evidence="2">Whole specimen</tissue>
    </source>
</reference>
<dbReference type="InterPro" id="IPR001315">
    <property type="entry name" value="CARD"/>
</dbReference>
<organism evidence="2 3">
    <name type="scientific">Patella caerulea</name>
    <name type="common">Rayed Mediterranean limpet</name>
    <dbReference type="NCBI Taxonomy" id="87958"/>
    <lineage>
        <taxon>Eukaryota</taxon>
        <taxon>Metazoa</taxon>
        <taxon>Spiralia</taxon>
        <taxon>Lophotrochozoa</taxon>
        <taxon>Mollusca</taxon>
        <taxon>Gastropoda</taxon>
        <taxon>Patellogastropoda</taxon>
        <taxon>Patelloidea</taxon>
        <taxon>Patellidae</taxon>
        <taxon>Patella</taxon>
    </lineage>
</organism>
<evidence type="ECO:0000313" key="2">
    <source>
        <dbReference type="EMBL" id="KAK6192589.1"/>
    </source>
</evidence>